<dbReference type="InterPro" id="IPR005467">
    <property type="entry name" value="His_kinase_dom"/>
</dbReference>
<keyword evidence="12" id="KW-0547">Nucleotide-binding</keyword>
<gene>
    <name evidence="12" type="ORF">QF092_19255</name>
</gene>
<evidence type="ECO:0000256" key="10">
    <source>
        <dbReference type="SAM" id="Phobius"/>
    </source>
</evidence>
<comment type="subcellular location">
    <subcellularLocation>
        <location evidence="1">Cell membrane</location>
        <topology evidence="1">Multi-pass membrane protein</topology>
    </subcellularLocation>
</comment>
<evidence type="ECO:0000256" key="7">
    <source>
        <dbReference type="ARBA" id="ARBA00023012"/>
    </source>
</evidence>
<dbReference type="PANTHER" id="PTHR24421:SF37">
    <property type="entry name" value="SENSOR HISTIDINE KINASE NARS"/>
    <property type="match status" value="1"/>
</dbReference>
<evidence type="ECO:0000256" key="5">
    <source>
        <dbReference type="ARBA" id="ARBA00022777"/>
    </source>
</evidence>
<keyword evidence="4 10" id="KW-0812">Transmembrane</keyword>
<protein>
    <submittedName>
        <fullName evidence="12">ATP-binding protein</fullName>
    </submittedName>
</protein>
<feature type="compositionally biased region" description="Polar residues" evidence="9">
    <location>
        <begin position="479"/>
        <end position="494"/>
    </location>
</feature>
<organism evidence="12 13">
    <name type="scientific">Fuscovulum ytuae</name>
    <dbReference type="NCBI Taxonomy" id="3042299"/>
    <lineage>
        <taxon>Bacteria</taxon>
        <taxon>Pseudomonadati</taxon>
        <taxon>Pseudomonadota</taxon>
        <taxon>Alphaproteobacteria</taxon>
        <taxon>Rhodobacterales</taxon>
        <taxon>Paracoccaceae</taxon>
        <taxon>Fuscovulum</taxon>
    </lineage>
</organism>
<evidence type="ECO:0000313" key="12">
    <source>
        <dbReference type="EMBL" id="WGV18365.1"/>
    </source>
</evidence>
<evidence type="ECO:0000256" key="1">
    <source>
        <dbReference type="ARBA" id="ARBA00004651"/>
    </source>
</evidence>
<keyword evidence="12" id="KW-0067">ATP-binding</keyword>
<feature type="transmembrane region" description="Helical" evidence="10">
    <location>
        <begin position="194"/>
        <end position="214"/>
    </location>
</feature>
<feature type="domain" description="Histidine kinase" evidence="11">
    <location>
        <begin position="296"/>
        <end position="458"/>
    </location>
</feature>
<dbReference type="RefSeq" id="WP_281470519.1">
    <property type="nucleotide sequence ID" value="NZ_CP124537.1"/>
</dbReference>
<keyword evidence="5" id="KW-0418">Kinase</keyword>
<keyword evidence="8 10" id="KW-0472">Membrane</keyword>
<dbReference type="Proteomes" id="UP001230978">
    <property type="component" value="Plasmid unnamed2"/>
</dbReference>
<sequence length="494" mass="53673">MRQLLGFLHSLGLTAQFLLLATVLYTILAIGTGTLQNRIISERMIEGSLEIEQALARGVLLSVLGEEPVREYLPSGLRERVHDAVITQIDPNYINRIKIWGIDGSLVYSSSGPIEHLGELEPSVMRAAKGETVISRADGISPENVDDVTLGSVVYEVYMPLVNRNGEVIAVGEIYCSVELLLSRISRMLADTDYIRLTSLLIGIAGLAVLVAFAQRRISAQERSIADSLRKSDELAERNRQLFNESERLRTQAAQISEAVLNRIGSELHDGPIQLLSIAALYRSQLMHAEVDLPLARKASELLDTALADLRSISTGLVLPTLDGLDLAETLRLAVLNFRTECGTEVTLELDDAEVTLDPDTRTAIYRIVSEALHNARKHAEGRGVTVLSEVSDGVLDVTVSDKGPGIRTEAKEARPSGHVSLGLAGMRNRAKSIGARLDVTSRPGRGTQVRLSMDLETAADHWHAAAIPTSDRGASPAAPTQQAETYTLRNETS</sequence>
<evidence type="ECO:0000256" key="2">
    <source>
        <dbReference type="ARBA" id="ARBA00022475"/>
    </source>
</evidence>
<keyword evidence="2" id="KW-1003">Cell membrane</keyword>
<evidence type="ECO:0000256" key="8">
    <source>
        <dbReference type="ARBA" id="ARBA00023136"/>
    </source>
</evidence>
<dbReference type="InterPro" id="IPR003594">
    <property type="entry name" value="HATPase_dom"/>
</dbReference>
<name>A0ABY8QBX3_9RHOB</name>
<evidence type="ECO:0000259" key="11">
    <source>
        <dbReference type="PROSITE" id="PS50109"/>
    </source>
</evidence>
<evidence type="ECO:0000256" key="9">
    <source>
        <dbReference type="SAM" id="MobiDB-lite"/>
    </source>
</evidence>
<dbReference type="InterPro" id="IPR050482">
    <property type="entry name" value="Sensor_HK_TwoCompSys"/>
</dbReference>
<dbReference type="InterPro" id="IPR036890">
    <property type="entry name" value="HATPase_C_sf"/>
</dbReference>
<keyword evidence="12" id="KW-0614">Plasmid</keyword>
<keyword evidence="7" id="KW-0902">Two-component regulatory system</keyword>
<dbReference type="GO" id="GO:0005524">
    <property type="term" value="F:ATP binding"/>
    <property type="evidence" value="ECO:0007669"/>
    <property type="project" value="UniProtKB-KW"/>
</dbReference>
<keyword evidence="6 10" id="KW-1133">Transmembrane helix</keyword>
<dbReference type="SMART" id="SM00387">
    <property type="entry name" value="HATPase_c"/>
    <property type="match status" value="1"/>
</dbReference>
<reference evidence="12 13" key="1">
    <citation type="submission" date="2023-04" db="EMBL/GenBank/DDBJ databases">
        <title>YMD61, complete Genome.</title>
        <authorList>
            <person name="Zhang J."/>
        </authorList>
    </citation>
    <scope>NUCLEOTIDE SEQUENCE [LARGE SCALE GENOMIC DNA]</scope>
    <source>
        <strain evidence="12 13">YMD61</strain>
        <plasmid evidence="12 13">unnamed2</plasmid>
    </source>
</reference>
<proteinExistence type="predicted"/>
<evidence type="ECO:0000313" key="13">
    <source>
        <dbReference type="Proteomes" id="UP001230978"/>
    </source>
</evidence>
<evidence type="ECO:0000256" key="4">
    <source>
        <dbReference type="ARBA" id="ARBA00022692"/>
    </source>
</evidence>
<dbReference type="CDD" id="cd16917">
    <property type="entry name" value="HATPase_UhpB-NarQ-NarX-like"/>
    <property type="match status" value="1"/>
</dbReference>
<dbReference type="PANTHER" id="PTHR24421">
    <property type="entry name" value="NITRATE/NITRITE SENSOR PROTEIN NARX-RELATED"/>
    <property type="match status" value="1"/>
</dbReference>
<geneLocation type="plasmid" evidence="12 13">
    <name>unnamed2</name>
</geneLocation>
<keyword evidence="3" id="KW-0808">Transferase</keyword>
<evidence type="ECO:0000256" key="3">
    <source>
        <dbReference type="ARBA" id="ARBA00022679"/>
    </source>
</evidence>
<keyword evidence="13" id="KW-1185">Reference proteome</keyword>
<accession>A0ABY8QBX3</accession>
<dbReference type="Pfam" id="PF02518">
    <property type="entry name" value="HATPase_c"/>
    <property type="match status" value="1"/>
</dbReference>
<dbReference type="PROSITE" id="PS50109">
    <property type="entry name" value="HIS_KIN"/>
    <property type="match status" value="1"/>
</dbReference>
<dbReference type="EMBL" id="CP124537">
    <property type="protein sequence ID" value="WGV18365.1"/>
    <property type="molecule type" value="Genomic_DNA"/>
</dbReference>
<dbReference type="SUPFAM" id="SSF55874">
    <property type="entry name" value="ATPase domain of HSP90 chaperone/DNA topoisomerase II/histidine kinase"/>
    <property type="match status" value="1"/>
</dbReference>
<dbReference type="Gene3D" id="3.30.565.10">
    <property type="entry name" value="Histidine kinase-like ATPase, C-terminal domain"/>
    <property type="match status" value="1"/>
</dbReference>
<evidence type="ECO:0000256" key="6">
    <source>
        <dbReference type="ARBA" id="ARBA00022989"/>
    </source>
</evidence>
<feature type="region of interest" description="Disordered" evidence="9">
    <location>
        <begin position="468"/>
        <end position="494"/>
    </location>
</feature>